<protein>
    <submittedName>
        <fullName evidence="1">Uncharacterized protein</fullName>
    </submittedName>
</protein>
<dbReference type="InterPro" id="IPR043749">
    <property type="entry name" value="DUF5694"/>
</dbReference>
<dbReference type="STRING" id="1908236.BEN48_01555"/>
<dbReference type="EMBL" id="MDZC01000057">
    <property type="protein sequence ID" value="OGX85547.1"/>
    <property type="molecule type" value="Genomic_DNA"/>
</dbReference>
<dbReference type="Pfam" id="PF18950">
    <property type="entry name" value="DUF5694"/>
    <property type="match status" value="1"/>
</dbReference>
<dbReference type="Proteomes" id="UP000177791">
    <property type="component" value="Unassembled WGS sequence"/>
</dbReference>
<name>A0A1G1T3V5_9BACT</name>
<comment type="caution">
    <text evidence="1">The sequence shown here is derived from an EMBL/GenBank/DDBJ whole genome shotgun (WGS) entry which is preliminary data.</text>
</comment>
<gene>
    <name evidence="1" type="ORF">BEN48_01555</name>
</gene>
<dbReference type="AlphaFoldDB" id="A0A1G1T3V5"/>
<reference evidence="1 2" key="1">
    <citation type="submission" date="2016-08" db="EMBL/GenBank/DDBJ databases">
        <title>Hymenobacter coccineus sp. nov., Hymenobacter lapidarius sp. nov. and Hymenobacter glacialis sp. nov., isolated from Antarctic soil.</title>
        <authorList>
            <person name="Sedlacek I."/>
            <person name="Kralova S."/>
            <person name="Kyrova K."/>
            <person name="Maslanova I."/>
            <person name="Stankova E."/>
            <person name="Vrbovska V."/>
            <person name="Nemec M."/>
            <person name="Bartak M."/>
            <person name="Svec P."/>
            <person name="Busse H.-J."/>
            <person name="Pantucek R."/>
        </authorList>
    </citation>
    <scope>NUCLEOTIDE SEQUENCE [LARGE SCALE GENOMIC DNA]</scope>
    <source>
        <strain evidence="1 2">CCM 8648</strain>
    </source>
</reference>
<keyword evidence="2" id="KW-1185">Reference proteome</keyword>
<accession>A0A1G1T3V5</accession>
<sequence>MLFSYKPLPFATACTAPFSGRYRLHNQIKPGLGPGLLGRRAAWQGLLAGLVLALSACKANQAGPGAAARLASTEVGRPFDPAAVRPQLALAPTQVLVLGLTHLDTAPANFQVSWLEPVLCRLRAYKPDVILTEAMSGEQVMALDAYAAYHGTAGRYAGPTLSMAKAAQADLKLTASQALVEANSLCQKGGLTPANRRHLASLFVAAAEPFSATVQWMRLAPAERIAADGVSPALVKTLNSFAGLRNEIVSMAARVAADVGLERLYGAGDHLSDVASPSSEAMKAVVAAEPGLTDLFNHNTPEFRAVPEEAMKLAAASEIMSVFKWKNSLRFGRLDADAQCQSMLRSDKAGRTGRQWVAAWEAQNLRMAVAIREATAPIAGGRALLIVGAAHKPYVEAYLRTFADVELVSVPAMLEAKPAGCAE</sequence>
<evidence type="ECO:0000313" key="1">
    <source>
        <dbReference type="EMBL" id="OGX85547.1"/>
    </source>
</evidence>
<proteinExistence type="predicted"/>
<evidence type="ECO:0000313" key="2">
    <source>
        <dbReference type="Proteomes" id="UP000177791"/>
    </source>
</evidence>
<organism evidence="1 2">
    <name type="scientific">Hymenobacter glacialis</name>
    <dbReference type="NCBI Taxonomy" id="1908236"/>
    <lineage>
        <taxon>Bacteria</taxon>
        <taxon>Pseudomonadati</taxon>
        <taxon>Bacteroidota</taxon>
        <taxon>Cytophagia</taxon>
        <taxon>Cytophagales</taxon>
        <taxon>Hymenobacteraceae</taxon>
        <taxon>Hymenobacter</taxon>
    </lineage>
</organism>